<feature type="transmembrane region" description="Helical" evidence="6">
    <location>
        <begin position="150"/>
        <end position="170"/>
    </location>
</feature>
<evidence type="ECO:0000256" key="3">
    <source>
        <dbReference type="ARBA" id="ARBA00022692"/>
    </source>
</evidence>
<dbReference type="PANTHER" id="PTHR32322">
    <property type="entry name" value="INNER MEMBRANE TRANSPORTER"/>
    <property type="match status" value="1"/>
</dbReference>
<reference evidence="9" key="1">
    <citation type="submission" date="2017-09" db="EMBL/GenBank/DDBJ databases">
        <title>Depth-based differentiation of microbial function through sediment-hosted aquifers and enrichment of novel symbionts in the deep terrestrial subsurface.</title>
        <authorList>
            <person name="Probst A.J."/>
            <person name="Ladd B."/>
            <person name="Jarett J.K."/>
            <person name="Geller-Mcgrath D.E."/>
            <person name="Sieber C.M.K."/>
            <person name="Emerson J.B."/>
            <person name="Anantharaman K."/>
            <person name="Thomas B.C."/>
            <person name="Malmstrom R."/>
            <person name="Stieglmeier M."/>
            <person name="Klingl A."/>
            <person name="Woyke T."/>
            <person name="Ryan C.M."/>
            <person name="Banfield J.F."/>
        </authorList>
    </citation>
    <scope>NUCLEOTIDE SEQUENCE [LARGE SCALE GENOMIC DNA]</scope>
</reference>
<dbReference type="InterPro" id="IPR000620">
    <property type="entry name" value="EamA_dom"/>
</dbReference>
<dbReference type="PANTHER" id="PTHR32322:SF18">
    <property type="entry name" value="S-ADENOSYLMETHIONINE_S-ADENOSYLHOMOCYSTEINE TRANSPORTER"/>
    <property type="match status" value="1"/>
</dbReference>
<feature type="transmembrane region" description="Helical" evidence="6">
    <location>
        <begin position="182"/>
        <end position="203"/>
    </location>
</feature>
<feature type="transmembrane region" description="Helical" evidence="6">
    <location>
        <begin position="102"/>
        <end position="120"/>
    </location>
</feature>
<organism evidence="8 9">
    <name type="scientific">Candidatus Niyogibacteria bacterium CG10_big_fil_rev_8_21_14_0_10_42_19</name>
    <dbReference type="NCBI Taxonomy" id="1974725"/>
    <lineage>
        <taxon>Bacteria</taxon>
        <taxon>Candidatus Niyogiibacteriota</taxon>
    </lineage>
</organism>
<feature type="transmembrane region" description="Helical" evidence="6">
    <location>
        <begin position="39"/>
        <end position="57"/>
    </location>
</feature>
<evidence type="ECO:0000313" key="8">
    <source>
        <dbReference type="EMBL" id="PIR70597.1"/>
    </source>
</evidence>
<keyword evidence="2" id="KW-1003">Cell membrane</keyword>
<dbReference type="EMBL" id="PFCN01000009">
    <property type="protein sequence ID" value="PIR70597.1"/>
    <property type="molecule type" value="Genomic_DNA"/>
</dbReference>
<dbReference type="GO" id="GO:0005886">
    <property type="term" value="C:plasma membrane"/>
    <property type="evidence" value="ECO:0007669"/>
    <property type="project" value="UniProtKB-SubCell"/>
</dbReference>
<accession>A0A2H0TGC2</accession>
<name>A0A2H0TGC2_9BACT</name>
<feature type="transmembrane region" description="Helical" evidence="6">
    <location>
        <begin position="215"/>
        <end position="237"/>
    </location>
</feature>
<evidence type="ECO:0000259" key="7">
    <source>
        <dbReference type="Pfam" id="PF00892"/>
    </source>
</evidence>
<dbReference type="InterPro" id="IPR050638">
    <property type="entry name" value="AA-Vitamin_Transporters"/>
</dbReference>
<evidence type="ECO:0000256" key="2">
    <source>
        <dbReference type="ARBA" id="ARBA00022475"/>
    </source>
</evidence>
<dbReference type="AlphaFoldDB" id="A0A2H0TGC2"/>
<dbReference type="Proteomes" id="UP000229383">
    <property type="component" value="Unassembled WGS sequence"/>
</dbReference>
<evidence type="ECO:0000256" key="5">
    <source>
        <dbReference type="ARBA" id="ARBA00023136"/>
    </source>
</evidence>
<feature type="transmembrane region" description="Helical" evidence="6">
    <location>
        <begin position="272"/>
        <end position="290"/>
    </location>
</feature>
<dbReference type="Pfam" id="PF00892">
    <property type="entry name" value="EamA"/>
    <property type="match status" value="2"/>
</dbReference>
<protein>
    <recommendedName>
        <fullName evidence="7">EamA domain-containing protein</fullName>
    </recommendedName>
</protein>
<evidence type="ECO:0000256" key="6">
    <source>
        <dbReference type="SAM" id="Phobius"/>
    </source>
</evidence>
<dbReference type="SUPFAM" id="SSF103481">
    <property type="entry name" value="Multidrug resistance efflux transporter EmrE"/>
    <property type="match status" value="2"/>
</dbReference>
<dbReference type="InterPro" id="IPR037185">
    <property type="entry name" value="EmrE-like"/>
</dbReference>
<evidence type="ECO:0000256" key="4">
    <source>
        <dbReference type="ARBA" id="ARBA00022989"/>
    </source>
</evidence>
<feature type="domain" description="EamA" evidence="7">
    <location>
        <begin position="6"/>
        <end position="141"/>
    </location>
</feature>
<proteinExistence type="predicted"/>
<sequence length="306" mass="33821">MNIEQKGIKMALLTALISGFAVFINKFAITNWASSSVFATSRNIITAIFLIAFLVSLKKFAELKNISRANWIKLALIGLIGGSIAFLMFFKALTLMSSTEAALIHKTLFLWVALFSYPFLKERLNLWQFAGLALFASAIFMPGITGTWTFGSGFWLALGATILWSAENIIAKITLKEVSPTVVAWARMFFGSMFLAVFVIATGEARALVPSSLAQAGWMIFSGAILFGYVTTWYYALKHSPATVVSSILVIAAPITVFLNSIFVTHTFPTRTIVPAIIMVLGILFISKQFEHLYSKYIKRRESAYS</sequence>
<evidence type="ECO:0000313" key="9">
    <source>
        <dbReference type="Proteomes" id="UP000229383"/>
    </source>
</evidence>
<feature type="transmembrane region" description="Helical" evidence="6">
    <location>
        <begin position="69"/>
        <end position="90"/>
    </location>
</feature>
<keyword evidence="5 6" id="KW-0472">Membrane</keyword>
<keyword evidence="3 6" id="KW-0812">Transmembrane</keyword>
<gene>
    <name evidence="8" type="ORF">COU46_00645</name>
</gene>
<feature type="transmembrane region" description="Helical" evidence="6">
    <location>
        <begin position="244"/>
        <end position="266"/>
    </location>
</feature>
<evidence type="ECO:0000256" key="1">
    <source>
        <dbReference type="ARBA" id="ARBA00004651"/>
    </source>
</evidence>
<keyword evidence="4 6" id="KW-1133">Transmembrane helix</keyword>
<comment type="subcellular location">
    <subcellularLocation>
        <location evidence="1">Cell membrane</location>
        <topology evidence="1">Multi-pass membrane protein</topology>
    </subcellularLocation>
</comment>
<feature type="transmembrane region" description="Helical" evidence="6">
    <location>
        <begin position="127"/>
        <end position="144"/>
    </location>
</feature>
<feature type="transmembrane region" description="Helical" evidence="6">
    <location>
        <begin position="12"/>
        <end position="33"/>
    </location>
</feature>
<feature type="domain" description="EamA" evidence="7">
    <location>
        <begin position="152"/>
        <end position="287"/>
    </location>
</feature>
<comment type="caution">
    <text evidence="8">The sequence shown here is derived from an EMBL/GenBank/DDBJ whole genome shotgun (WGS) entry which is preliminary data.</text>
</comment>